<evidence type="ECO:0000259" key="2">
    <source>
        <dbReference type="Pfam" id="PF06974"/>
    </source>
</evidence>
<accession>A0A9J6B0B1</accession>
<evidence type="ECO:0000313" key="4">
    <source>
        <dbReference type="Proteomes" id="UP000824120"/>
    </source>
</evidence>
<dbReference type="GO" id="GO:0019432">
    <property type="term" value="P:triglyceride biosynthetic process"/>
    <property type="evidence" value="ECO:0007669"/>
    <property type="project" value="TreeGrafter"/>
</dbReference>
<dbReference type="Proteomes" id="UP000824120">
    <property type="component" value="Chromosome 1"/>
</dbReference>
<sequence>MIKDVTQDVESVGIFRIHHSLGDVNSLISLLLAIIRQTADPDKVPTISGNKKRVMNSLEHNSTKRLRRYVIKIWSFMKLFMYTIVDVLMFMATIMFLKDTSTLIKGRPGGIGDMKLVKIQLTILVYRIVSLDDIKLVKNAFNMTVTDVALGLTQVGSVYLNRRYGKLRSSILVNLRPSVGIQALVDMMEKETKAKWGNWVGFALLPFKIALQDDPLDYIREAKATIH</sequence>
<dbReference type="OrthoDB" id="619536at2759"/>
<keyword evidence="4" id="KW-1185">Reference proteome</keyword>
<protein>
    <recommendedName>
        <fullName evidence="2">O-acyltransferase WSD1 C-terminal domain-containing protein</fullName>
    </recommendedName>
</protein>
<dbReference type="PANTHER" id="PTHR31650">
    <property type="entry name" value="O-ACYLTRANSFERASE (WSD1-LIKE) FAMILY PROTEIN"/>
    <property type="match status" value="1"/>
</dbReference>
<keyword evidence="1" id="KW-1133">Transmembrane helix</keyword>
<organism evidence="3 4">
    <name type="scientific">Solanum commersonii</name>
    <name type="common">Commerson's wild potato</name>
    <name type="synonym">Commerson's nightshade</name>
    <dbReference type="NCBI Taxonomy" id="4109"/>
    <lineage>
        <taxon>Eukaryota</taxon>
        <taxon>Viridiplantae</taxon>
        <taxon>Streptophyta</taxon>
        <taxon>Embryophyta</taxon>
        <taxon>Tracheophyta</taxon>
        <taxon>Spermatophyta</taxon>
        <taxon>Magnoliopsida</taxon>
        <taxon>eudicotyledons</taxon>
        <taxon>Gunneridae</taxon>
        <taxon>Pentapetalae</taxon>
        <taxon>asterids</taxon>
        <taxon>lamiids</taxon>
        <taxon>Solanales</taxon>
        <taxon>Solanaceae</taxon>
        <taxon>Solanoideae</taxon>
        <taxon>Solaneae</taxon>
        <taxon>Solanum</taxon>
    </lineage>
</organism>
<proteinExistence type="predicted"/>
<dbReference type="PANTHER" id="PTHR31650:SF72">
    <property type="entry name" value="O-ACYLTRANSFERASE WSD1-LIKE"/>
    <property type="match status" value="1"/>
</dbReference>
<evidence type="ECO:0000313" key="3">
    <source>
        <dbReference type="EMBL" id="KAG5629783.1"/>
    </source>
</evidence>
<evidence type="ECO:0000256" key="1">
    <source>
        <dbReference type="SAM" id="Phobius"/>
    </source>
</evidence>
<dbReference type="InterPro" id="IPR009721">
    <property type="entry name" value="O-acyltransferase_WSD1_C"/>
</dbReference>
<dbReference type="Pfam" id="PF06974">
    <property type="entry name" value="WS_DGAT_C"/>
    <property type="match status" value="1"/>
</dbReference>
<feature type="domain" description="O-acyltransferase WSD1 C-terminal" evidence="2">
    <location>
        <begin position="196"/>
        <end position="226"/>
    </location>
</feature>
<feature type="transmembrane region" description="Helical" evidence="1">
    <location>
        <begin position="79"/>
        <end position="97"/>
    </location>
</feature>
<gene>
    <name evidence="3" type="ORF">H5410_001500</name>
</gene>
<dbReference type="GO" id="GO:0005886">
    <property type="term" value="C:plasma membrane"/>
    <property type="evidence" value="ECO:0007669"/>
    <property type="project" value="TreeGrafter"/>
</dbReference>
<keyword evidence="1" id="KW-0812">Transmembrane</keyword>
<dbReference type="GO" id="GO:0008374">
    <property type="term" value="F:O-acyltransferase activity"/>
    <property type="evidence" value="ECO:0007669"/>
    <property type="project" value="InterPro"/>
</dbReference>
<reference evidence="3 4" key="1">
    <citation type="submission" date="2020-09" db="EMBL/GenBank/DDBJ databases">
        <title>De no assembly of potato wild relative species, Solanum commersonii.</title>
        <authorList>
            <person name="Cho K."/>
        </authorList>
    </citation>
    <scope>NUCLEOTIDE SEQUENCE [LARGE SCALE GENOMIC DNA]</scope>
    <source>
        <strain evidence="3">LZ3.2</strain>
        <tissue evidence="3">Leaf</tissue>
    </source>
</reference>
<comment type="caution">
    <text evidence="3">The sequence shown here is derived from an EMBL/GenBank/DDBJ whole genome shotgun (WGS) entry which is preliminary data.</text>
</comment>
<name>A0A9J6B0B1_SOLCO</name>
<dbReference type="InterPro" id="IPR045034">
    <property type="entry name" value="O-acyltransferase_WSD1-like"/>
</dbReference>
<dbReference type="EMBL" id="JACXVP010000001">
    <property type="protein sequence ID" value="KAG5629783.1"/>
    <property type="molecule type" value="Genomic_DNA"/>
</dbReference>
<keyword evidence="1" id="KW-0472">Membrane</keyword>
<dbReference type="AlphaFoldDB" id="A0A9J6B0B1"/>